<evidence type="ECO:0000313" key="1">
    <source>
        <dbReference type="EMBL" id="EDO16750.1"/>
    </source>
</evidence>
<reference evidence="1 2" key="1">
    <citation type="journal article" date="2007" name="Proc. Natl. Acad. Sci. U.S.A.">
        <title>Independent sorting-out of thousands of duplicated gene pairs in two yeast species descended from a whole-genome duplication.</title>
        <authorList>
            <person name="Scannell D.R."/>
            <person name="Frank A.C."/>
            <person name="Conant G.C."/>
            <person name="Byrne K.P."/>
            <person name="Woolfit M."/>
            <person name="Wolfe K.H."/>
        </authorList>
    </citation>
    <scope>NUCLEOTIDE SEQUENCE [LARGE SCALE GENOMIC DNA]</scope>
    <source>
        <strain evidence="2">ATCC 22028 / DSM 70294 / BCRC 21397 / CBS 2163 / NBRC 10782 / NRRL Y-8283 / UCD 57-17</strain>
    </source>
</reference>
<dbReference type="Proteomes" id="UP000000267">
    <property type="component" value="Unassembled WGS sequence"/>
</dbReference>
<dbReference type="InParanoid" id="A7TLQ8"/>
<protein>
    <submittedName>
        <fullName evidence="1">Uncharacterized protein</fullName>
    </submittedName>
</protein>
<proteinExistence type="predicted"/>
<evidence type="ECO:0000313" key="2">
    <source>
        <dbReference type="Proteomes" id="UP000000267"/>
    </source>
</evidence>
<accession>A7TLQ8</accession>
<dbReference type="HOGENOM" id="CLU_1316288_0_0_1"/>
<keyword evidence="2" id="KW-1185">Reference proteome</keyword>
<organism evidence="2">
    <name type="scientific">Vanderwaltozyma polyspora (strain ATCC 22028 / DSM 70294 / BCRC 21397 / CBS 2163 / NBRC 10782 / NRRL Y-8283 / UCD 57-17)</name>
    <name type="common">Kluyveromyces polysporus</name>
    <dbReference type="NCBI Taxonomy" id="436907"/>
    <lineage>
        <taxon>Eukaryota</taxon>
        <taxon>Fungi</taxon>
        <taxon>Dikarya</taxon>
        <taxon>Ascomycota</taxon>
        <taxon>Saccharomycotina</taxon>
        <taxon>Saccharomycetes</taxon>
        <taxon>Saccharomycetales</taxon>
        <taxon>Saccharomycetaceae</taxon>
        <taxon>Vanderwaltozyma</taxon>
    </lineage>
</organism>
<name>A7TLQ8_VANPO</name>
<dbReference type="EMBL" id="DS480417">
    <property type="protein sequence ID" value="EDO16750.1"/>
    <property type="molecule type" value="Genomic_DNA"/>
</dbReference>
<dbReference type="AlphaFoldDB" id="A7TLQ8"/>
<dbReference type="PhylomeDB" id="A7TLQ8"/>
<dbReference type="RefSeq" id="XP_001644608.1">
    <property type="nucleotide sequence ID" value="XM_001644558.1"/>
</dbReference>
<dbReference type="OrthoDB" id="4071838at2759"/>
<dbReference type="KEGG" id="vpo:Kpol_526p2"/>
<gene>
    <name evidence="1" type="ORF">Kpol_526p2</name>
</gene>
<sequence>MAIYEKYVKKRIPTFNPRRWIIKYEMLKTFVKLYEDISTFFEFCRNQGKPIQNELSRKDSELAELLLDIISPFDSFTKCVSSNKSLSPVYIRILVFLRKTIKESNDKLKKMGDTISDFSPAINLVDKYLKQAKYNFPLLYTCSSFCPFEDDVSDYSISQFDEKLEPANDFTEIAIKLCQFDFEKSATPGKKSKYGYMWERKYLNGIEHT</sequence>
<dbReference type="GeneID" id="5544960"/>
<dbReference type="SUPFAM" id="SSF53098">
    <property type="entry name" value="Ribonuclease H-like"/>
    <property type="match status" value="1"/>
</dbReference>
<dbReference type="InterPro" id="IPR012337">
    <property type="entry name" value="RNaseH-like_sf"/>
</dbReference>